<sequence length="59" mass="6793">MTTGTSALRALEEIKNKFRTSKGKHLIMRRDMHPLSSHDLMILSTIQGQANDEQLNKWI</sequence>
<proteinExistence type="predicted"/>
<dbReference type="EMBL" id="JAHQIW010001033">
    <property type="protein sequence ID" value="KAJ1351232.1"/>
    <property type="molecule type" value="Genomic_DNA"/>
</dbReference>
<comment type="caution">
    <text evidence="2">The sequence shown here is derived from an EMBL/GenBank/DDBJ whole genome shotgun (WGS) entry which is preliminary data.</text>
</comment>
<dbReference type="AlphaFoldDB" id="A0AAD5MLU5"/>
<name>A0AAD5MLU5_PARTN</name>
<gene>
    <name evidence="2" type="ORF">KIN20_007208</name>
</gene>
<dbReference type="Gene3D" id="1.10.540.10">
    <property type="entry name" value="Acyl-CoA dehydrogenase/oxidase, N-terminal domain"/>
    <property type="match status" value="1"/>
</dbReference>
<dbReference type="Proteomes" id="UP001196413">
    <property type="component" value="Unassembled WGS sequence"/>
</dbReference>
<reference evidence="2" key="1">
    <citation type="submission" date="2021-06" db="EMBL/GenBank/DDBJ databases">
        <title>Parelaphostrongylus tenuis whole genome reference sequence.</title>
        <authorList>
            <person name="Garwood T.J."/>
            <person name="Larsen P.A."/>
            <person name="Fountain-Jones N.M."/>
            <person name="Garbe J.R."/>
            <person name="Macchietto M.G."/>
            <person name="Kania S.A."/>
            <person name="Gerhold R.W."/>
            <person name="Richards J.E."/>
            <person name="Wolf T.M."/>
        </authorList>
    </citation>
    <scope>NUCLEOTIDE SEQUENCE</scope>
    <source>
        <strain evidence="2">MNPRO001-30</strain>
        <tissue evidence="2">Meninges</tissue>
    </source>
</reference>
<dbReference type="Pfam" id="PF14749">
    <property type="entry name" value="Acyl-CoA_ox_N"/>
    <property type="match status" value="1"/>
</dbReference>
<dbReference type="GO" id="GO:0016627">
    <property type="term" value="F:oxidoreductase activity, acting on the CH-CH group of donors"/>
    <property type="evidence" value="ECO:0007669"/>
    <property type="project" value="InterPro"/>
</dbReference>
<evidence type="ECO:0000313" key="3">
    <source>
        <dbReference type="Proteomes" id="UP001196413"/>
    </source>
</evidence>
<evidence type="ECO:0000259" key="1">
    <source>
        <dbReference type="Pfam" id="PF14749"/>
    </source>
</evidence>
<keyword evidence="3" id="KW-1185">Reference proteome</keyword>
<protein>
    <recommendedName>
        <fullName evidence="1">Acyl-coenzyme A oxidase N-terminal domain-containing protein</fullName>
    </recommendedName>
</protein>
<feature type="domain" description="Acyl-coenzyme A oxidase N-terminal" evidence="1">
    <location>
        <begin position="26"/>
        <end position="59"/>
    </location>
</feature>
<accession>A0AAD5MLU5</accession>
<evidence type="ECO:0000313" key="2">
    <source>
        <dbReference type="EMBL" id="KAJ1351232.1"/>
    </source>
</evidence>
<organism evidence="2 3">
    <name type="scientific">Parelaphostrongylus tenuis</name>
    <name type="common">Meningeal worm</name>
    <dbReference type="NCBI Taxonomy" id="148309"/>
    <lineage>
        <taxon>Eukaryota</taxon>
        <taxon>Metazoa</taxon>
        <taxon>Ecdysozoa</taxon>
        <taxon>Nematoda</taxon>
        <taxon>Chromadorea</taxon>
        <taxon>Rhabditida</taxon>
        <taxon>Rhabditina</taxon>
        <taxon>Rhabditomorpha</taxon>
        <taxon>Strongyloidea</taxon>
        <taxon>Metastrongylidae</taxon>
        <taxon>Parelaphostrongylus</taxon>
    </lineage>
</organism>
<dbReference type="GO" id="GO:0050660">
    <property type="term" value="F:flavin adenine dinucleotide binding"/>
    <property type="evidence" value="ECO:0007669"/>
    <property type="project" value="InterPro"/>
</dbReference>
<dbReference type="InterPro" id="IPR029320">
    <property type="entry name" value="Acyl-CoA_ox_N"/>
</dbReference>
<dbReference type="InterPro" id="IPR037069">
    <property type="entry name" value="AcylCoA_DH/ox_N_sf"/>
</dbReference>